<protein>
    <submittedName>
        <fullName evidence="6">Protein NorQ</fullName>
    </submittedName>
</protein>
<dbReference type="STRING" id="1715989.NITINOP_0182"/>
<dbReference type="Pfam" id="PF07728">
    <property type="entry name" value="AAA_5"/>
    <property type="match status" value="1"/>
</dbReference>
<name>A0A0S4KS02_9BACT</name>
<dbReference type="RefSeq" id="WP_062481946.1">
    <property type="nucleotide sequence ID" value="NZ_LN885086.1"/>
</dbReference>
<feature type="domain" description="ATPase dynein-related AAA" evidence="4">
    <location>
        <begin position="40"/>
        <end position="173"/>
    </location>
</feature>
<gene>
    <name evidence="6" type="primary">norQ</name>
    <name evidence="6" type="ORF">NITINOP_0182</name>
</gene>
<dbReference type="GO" id="GO:0016887">
    <property type="term" value="F:ATP hydrolysis activity"/>
    <property type="evidence" value="ECO:0007669"/>
    <property type="project" value="InterPro"/>
</dbReference>
<dbReference type="AlphaFoldDB" id="A0A0S4KS02"/>
<dbReference type="SUPFAM" id="SSF52540">
    <property type="entry name" value="P-loop containing nucleoside triphosphate hydrolases"/>
    <property type="match status" value="1"/>
</dbReference>
<dbReference type="EMBL" id="LN885086">
    <property type="protein sequence ID" value="CUQ65158.1"/>
    <property type="molecule type" value="Genomic_DNA"/>
</dbReference>
<organism evidence="6 7">
    <name type="scientific">Candidatus Nitrospira inopinata</name>
    <dbReference type="NCBI Taxonomy" id="1715989"/>
    <lineage>
        <taxon>Bacteria</taxon>
        <taxon>Pseudomonadati</taxon>
        <taxon>Nitrospirota</taxon>
        <taxon>Nitrospiria</taxon>
        <taxon>Nitrospirales</taxon>
        <taxon>Nitrospiraceae</taxon>
        <taxon>Nitrospira</taxon>
    </lineage>
</organism>
<evidence type="ECO:0000259" key="5">
    <source>
        <dbReference type="Pfam" id="PF08406"/>
    </source>
</evidence>
<dbReference type="InterPro" id="IPR027417">
    <property type="entry name" value="P-loop_NTPase"/>
</dbReference>
<dbReference type="InterPro" id="IPR011704">
    <property type="entry name" value="ATPase_dyneun-rel_AAA"/>
</dbReference>
<evidence type="ECO:0000313" key="7">
    <source>
        <dbReference type="Proteomes" id="UP000066284"/>
    </source>
</evidence>
<dbReference type="KEGG" id="nio:NITINOP_0182"/>
<evidence type="ECO:0000256" key="2">
    <source>
        <dbReference type="ARBA" id="ARBA00022741"/>
    </source>
</evidence>
<dbReference type="Pfam" id="PF08406">
    <property type="entry name" value="CbbQ_C"/>
    <property type="match status" value="1"/>
</dbReference>
<reference evidence="7" key="1">
    <citation type="submission" date="2015-09" db="EMBL/GenBank/DDBJ databases">
        <authorList>
            <person name="Daims H."/>
        </authorList>
    </citation>
    <scope>NUCLEOTIDE SEQUENCE [LARGE SCALE GENOMIC DNA]</scope>
</reference>
<keyword evidence="2" id="KW-0547">Nucleotide-binding</keyword>
<evidence type="ECO:0000313" key="6">
    <source>
        <dbReference type="EMBL" id="CUQ65158.1"/>
    </source>
</evidence>
<dbReference type="OrthoDB" id="9808317at2"/>
<accession>A0A0S4KS02</accession>
<keyword evidence="3" id="KW-0067">ATP-binding</keyword>
<evidence type="ECO:0000256" key="3">
    <source>
        <dbReference type="ARBA" id="ARBA00022840"/>
    </source>
</evidence>
<keyword evidence="7" id="KW-1185">Reference proteome</keyword>
<dbReference type="InterPro" id="IPR050764">
    <property type="entry name" value="CbbQ/NirQ/NorQ/GpvN"/>
</dbReference>
<dbReference type="Gene3D" id="3.40.50.300">
    <property type="entry name" value="P-loop containing nucleotide triphosphate hydrolases"/>
    <property type="match status" value="1"/>
</dbReference>
<dbReference type="PANTHER" id="PTHR42759">
    <property type="entry name" value="MOXR FAMILY PROTEIN"/>
    <property type="match status" value="1"/>
</dbReference>
<dbReference type="InterPro" id="IPR013615">
    <property type="entry name" value="CbbQ_C"/>
</dbReference>
<proteinExistence type="inferred from homology"/>
<evidence type="ECO:0000259" key="4">
    <source>
        <dbReference type="Pfam" id="PF07728"/>
    </source>
</evidence>
<sequence length="271" mass="30172">MSSGREIDIGRYRIEREPFYAEVRGEVTLFTIAARNKMAVMLKGPTGCGKTRFVQHMAYKLGRPLITVACHEDLTASDLVGRYLLQGQETVWMDGPLTIGVKHGAIVYLDEVVEARKDTTVIIHPLGDDRRVLPIEKKGQLVEAADEFMLVISYNPGYQSALKDLKQSTKQRFMAIEFDYPPSDIETSVVQREAGVDREIAERLVKLGGKVRNLKNHGLEEGVSTRLLIYAGLLMKQGVPAEQACDAAIARPITDDPDMQRGILELAKAIF</sequence>
<dbReference type="PANTHER" id="PTHR42759:SF7">
    <property type="entry name" value="DENITRIFICATION REGULATORY PROTEIN NIRQ"/>
    <property type="match status" value="1"/>
</dbReference>
<dbReference type="GO" id="GO:0005524">
    <property type="term" value="F:ATP binding"/>
    <property type="evidence" value="ECO:0007669"/>
    <property type="project" value="UniProtKB-KW"/>
</dbReference>
<evidence type="ECO:0000256" key="1">
    <source>
        <dbReference type="ARBA" id="ARBA00009417"/>
    </source>
</evidence>
<feature type="domain" description="CbbQ/NirQ/NorQ C-terminal" evidence="5">
    <location>
        <begin position="186"/>
        <end position="269"/>
    </location>
</feature>
<dbReference type="Proteomes" id="UP000066284">
    <property type="component" value="Chromosome 1"/>
</dbReference>
<comment type="similarity">
    <text evidence="1">Belongs to the CbbQ/NirQ/NorQ/GpvN family.</text>
</comment>